<accession>A0A8S5REB3</accession>
<evidence type="ECO:0000256" key="1">
    <source>
        <dbReference type="SAM" id="Phobius"/>
    </source>
</evidence>
<name>A0A8S5REB3_9VIRU</name>
<proteinExistence type="predicted"/>
<protein>
    <submittedName>
        <fullName evidence="2">Uncharacterized protein</fullName>
    </submittedName>
</protein>
<keyword evidence="1" id="KW-0812">Transmembrane</keyword>
<sequence>MTTKKKNTAEKFNEIKLSDVAQADDFVDIHIDVPEDMEDFFNKHHKTLLPRILPLLVVMNLTGQVCFSFYITVNGKRYAFAISESKPDGAPLN</sequence>
<evidence type="ECO:0000313" key="2">
    <source>
        <dbReference type="EMBL" id="DAE29474.1"/>
    </source>
</evidence>
<reference evidence="2" key="1">
    <citation type="journal article" date="2021" name="Proc. Natl. Acad. Sci. U.S.A.">
        <title>A Catalog of Tens of Thousands of Viruses from Human Metagenomes Reveals Hidden Associations with Chronic Diseases.</title>
        <authorList>
            <person name="Tisza M.J."/>
            <person name="Buck C.B."/>
        </authorList>
    </citation>
    <scope>NUCLEOTIDE SEQUENCE</scope>
    <source>
        <strain evidence="2">Ctd0M1</strain>
    </source>
</reference>
<organism evidence="2">
    <name type="scientific">virus sp. ctd0M1</name>
    <dbReference type="NCBI Taxonomy" id="2827993"/>
    <lineage>
        <taxon>Viruses</taxon>
    </lineage>
</organism>
<keyword evidence="1" id="KW-0472">Membrane</keyword>
<keyword evidence="1" id="KW-1133">Transmembrane helix</keyword>
<feature type="transmembrane region" description="Helical" evidence="1">
    <location>
        <begin position="52"/>
        <end position="73"/>
    </location>
</feature>
<dbReference type="EMBL" id="BK059094">
    <property type="protein sequence ID" value="DAE29474.1"/>
    <property type="molecule type" value="Genomic_DNA"/>
</dbReference>